<dbReference type="SUPFAM" id="SSF56091">
    <property type="entry name" value="DNA ligase/mRNA capping enzyme, catalytic domain"/>
    <property type="match status" value="1"/>
</dbReference>
<keyword evidence="7" id="KW-0862">Zinc</keyword>
<accession>A0A9Q0N783</accession>
<dbReference type="AlphaFoldDB" id="A0A9Q0N783"/>
<proteinExistence type="inferred from homology"/>
<evidence type="ECO:0000256" key="5">
    <source>
        <dbReference type="ARBA" id="ARBA00022723"/>
    </source>
</evidence>
<evidence type="ECO:0000256" key="3">
    <source>
        <dbReference type="ARBA" id="ARBA00022598"/>
    </source>
</evidence>
<dbReference type="GO" id="GO:0046872">
    <property type="term" value="F:metal ion binding"/>
    <property type="evidence" value="ECO:0007669"/>
    <property type="project" value="UniProtKB-KW"/>
</dbReference>
<dbReference type="EMBL" id="WJQU01000001">
    <property type="protein sequence ID" value="KAJ6644987.1"/>
    <property type="molecule type" value="Genomic_DNA"/>
</dbReference>
<dbReference type="OrthoDB" id="19145at2759"/>
<comment type="caution">
    <text evidence="13">The sequence shown here is derived from an EMBL/GenBank/DDBJ whole genome shotgun (WGS) entry which is preliminary data.</text>
</comment>
<keyword evidence="3 13" id="KW-0436">Ligase</keyword>
<comment type="cofactor">
    <cofactor evidence="1">
        <name>Mg(2+)</name>
        <dbReference type="ChEBI" id="CHEBI:18420"/>
    </cofactor>
</comment>
<evidence type="ECO:0000256" key="4">
    <source>
        <dbReference type="ARBA" id="ARBA00022705"/>
    </source>
</evidence>
<dbReference type="InterPro" id="IPR013839">
    <property type="entry name" value="DNAligase_adenylation"/>
</dbReference>
<keyword evidence="6" id="KW-0227">DNA damage</keyword>
<dbReference type="GO" id="GO:0003911">
    <property type="term" value="F:DNA ligase (NAD+) activity"/>
    <property type="evidence" value="ECO:0007669"/>
    <property type="project" value="UniProtKB-EC"/>
</dbReference>
<feature type="domain" description="BRCT" evidence="12">
    <location>
        <begin position="629"/>
        <end position="702"/>
    </location>
</feature>
<dbReference type="Pfam" id="PF03120">
    <property type="entry name" value="OB_DNA_ligase"/>
    <property type="match status" value="1"/>
</dbReference>
<dbReference type="InterPro" id="IPR013840">
    <property type="entry name" value="DNAligase_N"/>
</dbReference>
<dbReference type="Pfam" id="PF12826">
    <property type="entry name" value="HHH_2"/>
    <property type="match status" value="1"/>
</dbReference>
<evidence type="ECO:0000256" key="8">
    <source>
        <dbReference type="ARBA" id="ARBA00022842"/>
    </source>
</evidence>
<dbReference type="Gene3D" id="2.40.50.140">
    <property type="entry name" value="Nucleic acid-binding proteins"/>
    <property type="match status" value="1"/>
</dbReference>
<dbReference type="HAMAP" id="MF_01588">
    <property type="entry name" value="DNA_ligase_A"/>
    <property type="match status" value="1"/>
</dbReference>
<dbReference type="FunFam" id="2.40.50.140:FF:000012">
    <property type="entry name" value="DNA ligase"/>
    <property type="match status" value="1"/>
</dbReference>
<keyword evidence="9" id="KW-0520">NAD</keyword>
<dbReference type="GO" id="GO:0006260">
    <property type="term" value="P:DNA replication"/>
    <property type="evidence" value="ECO:0007669"/>
    <property type="project" value="UniProtKB-KW"/>
</dbReference>
<dbReference type="InterPro" id="IPR001357">
    <property type="entry name" value="BRCT_dom"/>
</dbReference>
<keyword evidence="5" id="KW-0479">Metal-binding</keyword>
<evidence type="ECO:0000259" key="12">
    <source>
        <dbReference type="PROSITE" id="PS50172"/>
    </source>
</evidence>
<dbReference type="NCBIfam" id="NF005932">
    <property type="entry name" value="PRK07956.1"/>
    <property type="match status" value="1"/>
</dbReference>
<dbReference type="PIRSF" id="PIRSF001604">
    <property type="entry name" value="LigA"/>
    <property type="match status" value="1"/>
</dbReference>
<dbReference type="Gene3D" id="3.40.50.10190">
    <property type="entry name" value="BRCT domain"/>
    <property type="match status" value="1"/>
</dbReference>
<dbReference type="InterPro" id="IPR012340">
    <property type="entry name" value="NA-bd_OB-fold"/>
</dbReference>
<dbReference type="PROSITE" id="PS01055">
    <property type="entry name" value="DNA_LIGASE_N1"/>
    <property type="match status" value="1"/>
</dbReference>
<dbReference type="Pfam" id="PF01653">
    <property type="entry name" value="DNA_ligase_aden"/>
    <property type="match status" value="1"/>
</dbReference>
<dbReference type="FunFam" id="3.30.470.30:FF:000001">
    <property type="entry name" value="DNA ligase"/>
    <property type="match status" value="1"/>
</dbReference>
<dbReference type="SUPFAM" id="SSF47781">
    <property type="entry name" value="RuvA domain 2-like"/>
    <property type="match status" value="1"/>
</dbReference>
<evidence type="ECO:0000313" key="14">
    <source>
        <dbReference type="Proteomes" id="UP001151699"/>
    </source>
</evidence>
<dbReference type="SMART" id="SM00532">
    <property type="entry name" value="LIGANc"/>
    <property type="match status" value="1"/>
</dbReference>
<comment type="catalytic activity">
    <reaction evidence="11">
        <text>NAD(+) + (deoxyribonucleotide)n-3'-hydroxyl + 5'-phospho-(deoxyribonucleotide)m = (deoxyribonucleotide)n+m + AMP + beta-nicotinamide D-nucleotide.</text>
        <dbReference type="EC" id="6.5.1.2"/>
    </reaction>
</comment>
<evidence type="ECO:0000256" key="1">
    <source>
        <dbReference type="ARBA" id="ARBA00001946"/>
    </source>
</evidence>
<dbReference type="PANTHER" id="PTHR23389:SF9">
    <property type="entry name" value="DNA LIGASE"/>
    <property type="match status" value="1"/>
</dbReference>
<dbReference type="Gene3D" id="6.20.10.30">
    <property type="match status" value="1"/>
</dbReference>
<evidence type="ECO:0000256" key="6">
    <source>
        <dbReference type="ARBA" id="ARBA00022763"/>
    </source>
</evidence>
<dbReference type="NCBIfam" id="TIGR00575">
    <property type="entry name" value="dnlj"/>
    <property type="match status" value="1"/>
</dbReference>
<dbReference type="GO" id="GO:0006281">
    <property type="term" value="P:DNA repair"/>
    <property type="evidence" value="ECO:0007669"/>
    <property type="project" value="UniProtKB-KW"/>
</dbReference>
<dbReference type="CDD" id="cd00114">
    <property type="entry name" value="LIGANc"/>
    <property type="match status" value="1"/>
</dbReference>
<protein>
    <recommendedName>
        <fullName evidence="2">DNA ligase (NAD(+))</fullName>
        <ecNumber evidence="2">6.5.1.2</ecNumber>
    </recommendedName>
</protein>
<dbReference type="Pfam" id="PF00533">
    <property type="entry name" value="BRCT"/>
    <property type="match status" value="1"/>
</dbReference>
<keyword evidence="8" id="KW-0460">Magnesium</keyword>
<evidence type="ECO:0000256" key="9">
    <source>
        <dbReference type="ARBA" id="ARBA00023027"/>
    </source>
</evidence>
<keyword evidence="4" id="KW-0235">DNA replication</keyword>
<dbReference type="SUPFAM" id="SSF50249">
    <property type="entry name" value="Nucleic acid-binding proteins"/>
    <property type="match status" value="1"/>
</dbReference>
<dbReference type="Gene3D" id="1.10.150.20">
    <property type="entry name" value="5' to 3' exonuclease, C-terminal subdomain"/>
    <property type="match status" value="2"/>
</dbReference>
<dbReference type="Gene3D" id="1.10.287.610">
    <property type="entry name" value="Helix hairpin bin"/>
    <property type="match status" value="1"/>
</dbReference>
<dbReference type="PANTHER" id="PTHR23389">
    <property type="entry name" value="CHROMOSOME TRANSMISSION FIDELITY FACTOR 18"/>
    <property type="match status" value="1"/>
</dbReference>
<dbReference type="InterPro" id="IPR001679">
    <property type="entry name" value="DNA_ligase"/>
</dbReference>
<dbReference type="InterPro" id="IPR041663">
    <property type="entry name" value="DisA/LigA_HHH"/>
</dbReference>
<keyword evidence="14" id="KW-1185">Reference proteome</keyword>
<dbReference type="PROSITE" id="PS50172">
    <property type="entry name" value="BRCT"/>
    <property type="match status" value="1"/>
</dbReference>
<evidence type="ECO:0000313" key="13">
    <source>
        <dbReference type="EMBL" id="KAJ6644987.1"/>
    </source>
</evidence>
<dbReference type="GO" id="GO:0005829">
    <property type="term" value="C:cytosol"/>
    <property type="evidence" value="ECO:0007669"/>
    <property type="project" value="TreeGrafter"/>
</dbReference>
<dbReference type="InterPro" id="IPR004149">
    <property type="entry name" value="Znf_DNAligase_C4"/>
</dbReference>
<sequence>MKDIPTNLADLSELEAQDLLEELAREIDKHNKAYHLNDAPIISDSEYDQLFNLNLQIEKKFPHLILASSPSKKVGSQIGDKFSKVPHLVPMLSLSNAFDEEDVAEFINRIKNFLRLDNFPAIFCEPKIDGLSFSAIYEEGRLKIVSTRGDGFVGEDITENIKTIKNFPKQLISAPKLLEVRGEIYINKDDFLLLNKNQELLNKDKFANPRNAAAGSLRQLDSNITASRPLKYFVYTVGEVSEKIAPSQDSLLQKLQELGFVVNETSKLAYSLEDIKSFYAHLNNLRPQLLYEIDGVVYKLNDFALQQRMGFIARSPRFAIAHKFPAVIGQTKLLNINVQVGRTGILTPVAELEAIPIGGVVVSRATLHNYQEILRKDIRIGDYVFLQRAGDVIPQIIGVDFTKRGGQATKITLPASCPSCNSLLHYEQDTIIIRCDNGLNCPAQNYERICHFVSKNAFAIDGLGKKQIQFLLEQSLISNPVDIFDLAKKNENSLVKLENMVGWGKKSVENLFINIEKAKIIPLARFIYSLGIRHIGQQTAKLLAQEFKTYHNFIDSIESLVQEATVLNSQIEEKTGPYNKQTYQRLKDLEGVGDKILTDIINFFDIKENREIIHRLSRVLVIQDCNTQLNSAALTGKVIIFTGALLTISRAEAKLQAEKLGAKVASSVSANTNLVIAGKDAGSKLKKAKELGIKIIHEEEWLEMTENQYLLSEKIES</sequence>
<dbReference type="InterPro" id="IPR004150">
    <property type="entry name" value="NAD_DNA_ligase_OB"/>
</dbReference>
<evidence type="ECO:0000256" key="10">
    <source>
        <dbReference type="ARBA" id="ARBA00023204"/>
    </source>
</evidence>
<dbReference type="InterPro" id="IPR010994">
    <property type="entry name" value="RuvA_2-like"/>
</dbReference>
<evidence type="ECO:0000256" key="2">
    <source>
        <dbReference type="ARBA" id="ARBA00012722"/>
    </source>
</evidence>
<dbReference type="Pfam" id="PF03119">
    <property type="entry name" value="DNA_ligase_ZBD"/>
    <property type="match status" value="1"/>
</dbReference>
<dbReference type="Gene3D" id="3.30.470.30">
    <property type="entry name" value="DNA ligase/mRNA capping enzyme"/>
    <property type="match status" value="1"/>
</dbReference>
<dbReference type="Proteomes" id="UP001151699">
    <property type="component" value="Chromosome A"/>
</dbReference>
<evidence type="ECO:0000256" key="7">
    <source>
        <dbReference type="ARBA" id="ARBA00022833"/>
    </source>
</evidence>
<organism evidence="13 14">
    <name type="scientific">Pseudolycoriella hygida</name>
    <dbReference type="NCBI Taxonomy" id="35572"/>
    <lineage>
        <taxon>Eukaryota</taxon>
        <taxon>Metazoa</taxon>
        <taxon>Ecdysozoa</taxon>
        <taxon>Arthropoda</taxon>
        <taxon>Hexapoda</taxon>
        <taxon>Insecta</taxon>
        <taxon>Pterygota</taxon>
        <taxon>Neoptera</taxon>
        <taxon>Endopterygota</taxon>
        <taxon>Diptera</taxon>
        <taxon>Nematocera</taxon>
        <taxon>Sciaroidea</taxon>
        <taxon>Sciaridae</taxon>
        <taxon>Pseudolycoriella</taxon>
    </lineage>
</organism>
<gene>
    <name evidence="13" type="primary">ligA_1</name>
    <name evidence="13" type="ORF">Bhyg_00184</name>
</gene>
<dbReference type="InterPro" id="IPR036420">
    <property type="entry name" value="BRCT_dom_sf"/>
</dbReference>
<dbReference type="EC" id="6.5.1.2" evidence="2"/>
<reference evidence="13" key="1">
    <citation type="submission" date="2022-07" db="EMBL/GenBank/DDBJ databases">
        <authorList>
            <person name="Trinca V."/>
            <person name="Uliana J.V.C."/>
            <person name="Torres T.T."/>
            <person name="Ward R.J."/>
            <person name="Monesi N."/>
        </authorList>
    </citation>
    <scope>NUCLEOTIDE SEQUENCE</scope>
    <source>
        <strain evidence="13">HSMRA1968</strain>
        <tissue evidence="13">Whole embryos</tissue>
    </source>
</reference>
<evidence type="ECO:0000256" key="11">
    <source>
        <dbReference type="ARBA" id="ARBA00034005"/>
    </source>
</evidence>
<dbReference type="InterPro" id="IPR018239">
    <property type="entry name" value="DNA_ligase_AS"/>
</dbReference>
<dbReference type="CDD" id="cd17748">
    <property type="entry name" value="BRCT_DNA_ligase_like"/>
    <property type="match status" value="1"/>
</dbReference>
<dbReference type="SMART" id="SM00292">
    <property type="entry name" value="BRCT"/>
    <property type="match status" value="1"/>
</dbReference>
<name>A0A9Q0N783_9DIPT</name>
<dbReference type="SUPFAM" id="SSF52113">
    <property type="entry name" value="BRCT domain"/>
    <property type="match status" value="1"/>
</dbReference>
<keyword evidence="10" id="KW-0234">DNA repair</keyword>